<dbReference type="InterPro" id="IPR000835">
    <property type="entry name" value="HTH_MarR-typ"/>
</dbReference>
<comment type="caution">
    <text evidence="2">The sequence shown here is derived from an EMBL/GenBank/DDBJ whole genome shotgun (WGS) entry which is preliminary data.</text>
</comment>
<dbReference type="STRING" id="1423759.FC92_GL000479"/>
<reference evidence="2 3" key="1">
    <citation type="journal article" date="2015" name="Genome Announc.">
        <title>Expanding the biotechnology potential of lactobacilli through comparative genomics of 213 strains and associated genera.</title>
        <authorList>
            <person name="Sun Z."/>
            <person name="Harris H.M."/>
            <person name="McCann A."/>
            <person name="Guo C."/>
            <person name="Argimon S."/>
            <person name="Zhang W."/>
            <person name="Yang X."/>
            <person name="Jeffery I.B."/>
            <person name="Cooney J.C."/>
            <person name="Kagawa T.F."/>
            <person name="Liu W."/>
            <person name="Song Y."/>
            <person name="Salvetti E."/>
            <person name="Wrobel A."/>
            <person name="Rasinkangas P."/>
            <person name="Parkhill J."/>
            <person name="Rea M.C."/>
            <person name="O'Sullivan O."/>
            <person name="Ritari J."/>
            <person name="Douillard F.P."/>
            <person name="Paul Ross R."/>
            <person name="Yang R."/>
            <person name="Briner A.E."/>
            <person name="Felis G.E."/>
            <person name="de Vos W.M."/>
            <person name="Barrangou R."/>
            <person name="Klaenhammer T.R."/>
            <person name="Caufield P.W."/>
            <person name="Cui Y."/>
            <person name="Zhang H."/>
            <person name="O'Toole P.W."/>
        </authorList>
    </citation>
    <scope>NUCLEOTIDE SEQUENCE [LARGE SCALE GENOMIC DNA]</scope>
    <source>
        <strain evidence="2 3">DSM 19519</strain>
    </source>
</reference>
<sequence>MHIKFLLGGILLKSCLDSLIDLQRQYREKLVALSQKNGLTLAEWQLLLKIVDGISTQERLAKLTQLNVSTLSRQLAKLLSKEFITKESKENQQGRRFFAYTSTKNGLTAVTDMKKDIAQYRYQLFSHWSEEEQNLLQILLNRLSKSMERM</sequence>
<organism evidence="2 3">
    <name type="scientific">Liquorilactobacillus hordei DSM 19519</name>
    <dbReference type="NCBI Taxonomy" id="1423759"/>
    <lineage>
        <taxon>Bacteria</taxon>
        <taxon>Bacillati</taxon>
        <taxon>Bacillota</taxon>
        <taxon>Bacilli</taxon>
        <taxon>Lactobacillales</taxon>
        <taxon>Lactobacillaceae</taxon>
        <taxon>Liquorilactobacillus</taxon>
    </lineage>
</organism>
<dbReference type="InterPro" id="IPR036390">
    <property type="entry name" value="WH_DNA-bd_sf"/>
</dbReference>
<dbReference type="EMBL" id="AZDX01000016">
    <property type="protein sequence ID" value="KRL06692.1"/>
    <property type="molecule type" value="Genomic_DNA"/>
</dbReference>
<evidence type="ECO:0000259" key="1">
    <source>
        <dbReference type="PROSITE" id="PS50995"/>
    </source>
</evidence>
<evidence type="ECO:0000313" key="3">
    <source>
        <dbReference type="Proteomes" id="UP000051448"/>
    </source>
</evidence>
<dbReference type="SMART" id="SM00347">
    <property type="entry name" value="HTH_MARR"/>
    <property type="match status" value="1"/>
</dbReference>
<dbReference type="SUPFAM" id="SSF46785">
    <property type="entry name" value="Winged helix' DNA-binding domain"/>
    <property type="match status" value="1"/>
</dbReference>
<dbReference type="InterPro" id="IPR036388">
    <property type="entry name" value="WH-like_DNA-bd_sf"/>
</dbReference>
<dbReference type="PROSITE" id="PS50995">
    <property type="entry name" value="HTH_MARR_2"/>
    <property type="match status" value="1"/>
</dbReference>
<name>A0A0R1ML66_9LACO</name>
<proteinExistence type="predicted"/>
<dbReference type="PRINTS" id="PR00598">
    <property type="entry name" value="HTHMARR"/>
</dbReference>
<dbReference type="GO" id="GO:0003700">
    <property type="term" value="F:DNA-binding transcription factor activity"/>
    <property type="evidence" value="ECO:0007669"/>
    <property type="project" value="InterPro"/>
</dbReference>
<accession>A0A0R1ML66</accession>
<dbReference type="PATRIC" id="fig|1423759.3.peg.517"/>
<dbReference type="Gene3D" id="1.10.10.10">
    <property type="entry name" value="Winged helix-like DNA-binding domain superfamily/Winged helix DNA-binding domain"/>
    <property type="match status" value="1"/>
</dbReference>
<dbReference type="AlphaFoldDB" id="A0A0R1ML66"/>
<dbReference type="Proteomes" id="UP000051448">
    <property type="component" value="Unassembled WGS sequence"/>
</dbReference>
<protein>
    <submittedName>
        <fullName evidence="2">Transcriptional regulator</fullName>
    </submittedName>
</protein>
<feature type="domain" description="HTH marR-type" evidence="1">
    <location>
        <begin position="1"/>
        <end position="145"/>
    </location>
</feature>
<gene>
    <name evidence="2" type="ORF">FC92_GL000479</name>
</gene>
<keyword evidence="3" id="KW-1185">Reference proteome</keyword>
<evidence type="ECO:0000313" key="2">
    <source>
        <dbReference type="EMBL" id="KRL06692.1"/>
    </source>
</evidence>